<organism evidence="2 3">
    <name type="scientific">Nocardioides luteus</name>
    <dbReference type="NCBI Taxonomy" id="1844"/>
    <lineage>
        <taxon>Bacteria</taxon>
        <taxon>Bacillati</taxon>
        <taxon>Actinomycetota</taxon>
        <taxon>Actinomycetes</taxon>
        <taxon>Propionibacteriales</taxon>
        <taxon>Nocardioidaceae</taxon>
        <taxon>Nocardioides</taxon>
    </lineage>
</organism>
<feature type="transmembrane region" description="Helical" evidence="1">
    <location>
        <begin position="29"/>
        <end position="48"/>
    </location>
</feature>
<reference evidence="2" key="1">
    <citation type="submission" date="2016-10" db="EMBL/GenBank/DDBJ databases">
        <title>Draft Genome Sequence of Nocardioides luteus Strain BAFB, an Alkane-Degrading Bacterium Isolated from JP-7 Polluted Soil.</title>
        <authorList>
            <person name="Brown L."/>
            <person name="Ruiz O.N."/>
            <person name="Gunasekera T."/>
        </authorList>
    </citation>
    <scope>NUCLEOTIDE SEQUENCE [LARGE SCALE GENOMIC DNA]</scope>
    <source>
        <strain evidence="2">BAFB</strain>
    </source>
</reference>
<keyword evidence="1" id="KW-0812">Transmembrane</keyword>
<dbReference type="STRING" id="1844.UG56_014820"/>
<protein>
    <submittedName>
        <fullName evidence="2">Uncharacterized protein</fullName>
    </submittedName>
</protein>
<keyword evidence="3" id="KW-1185">Reference proteome</keyword>
<feature type="transmembrane region" description="Helical" evidence="1">
    <location>
        <begin position="83"/>
        <end position="103"/>
    </location>
</feature>
<proteinExistence type="predicted"/>
<name>A0A1J4N520_9ACTN</name>
<evidence type="ECO:0000313" key="3">
    <source>
        <dbReference type="Proteomes" id="UP000033772"/>
    </source>
</evidence>
<dbReference type="AlphaFoldDB" id="A0A1J4N520"/>
<feature type="transmembrane region" description="Helical" evidence="1">
    <location>
        <begin position="232"/>
        <end position="252"/>
    </location>
</feature>
<sequence>MSWIALLLIGVGTVDFAHAVIDPLRRIRWLPEAIGAAVVIAFGLLAALFGGDLAAVIVIAGITVLWGFLAHQPRGSADNPHPGFPLALLGGTIFLGILLAPVAGEVGGPVAAWADNAPWAWVEAARPEAVLLAFGGLLVQVSTGNVVVQLVLDVAKVANPLDGVDGNNLKGGRLLGPLERLTIFGLGLTGSLAAAGLVVAAKSLIRWPELQSFRGEDQGDREGPSINDVTEYFLVGSFVSWMISLVTLALVIT</sequence>
<dbReference type="EMBL" id="JZDQ02000019">
    <property type="protein sequence ID" value="OIJ26063.1"/>
    <property type="molecule type" value="Genomic_DNA"/>
</dbReference>
<dbReference type="OrthoDB" id="4715924at2"/>
<gene>
    <name evidence="2" type="ORF">UG56_014820</name>
</gene>
<keyword evidence="1" id="KW-0472">Membrane</keyword>
<dbReference type="Proteomes" id="UP000033772">
    <property type="component" value="Unassembled WGS sequence"/>
</dbReference>
<evidence type="ECO:0000313" key="2">
    <source>
        <dbReference type="EMBL" id="OIJ26063.1"/>
    </source>
</evidence>
<comment type="caution">
    <text evidence="2">The sequence shown here is derived from an EMBL/GenBank/DDBJ whole genome shotgun (WGS) entry which is preliminary data.</text>
</comment>
<dbReference type="RefSeq" id="WP_045550194.1">
    <property type="nucleotide sequence ID" value="NZ_JZDQ02000019.1"/>
</dbReference>
<feature type="transmembrane region" description="Helical" evidence="1">
    <location>
        <begin position="183"/>
        <end position="205"/>
    </location>
</feature>
<evidence type="ECO:0000256" key="1">
    <source>
        <dbReference type="SAM" id="Phobius"/>
    </source>
</evidence>
<accession>A0A1J4N520</accession>
<keyword evidence="1" id="KW-1133">Transmembrane helix</keyword>